<name>A0A482TDU1_HALHI</name>
<reference evidence="2 3" key="1">
    <citation type="submission" date="2018-12" db="EMBL/GenBank/DDBJ databases">
        <title>Draft genome sequence of Haloarcula hispinica strain 18.1, an halophilic archaeon isolated from Chott El Jerid of Southern Tunisia.</title>
        <authorList>
            <person name="Najjari A."/>
            <person name="Ben Dhia O."/>
            <person name="Ferjani R."/>
            <person name="Mahjoubi M."/>
            <person name="Sghaier H."/>
            <person name="Elshahed M."/>
            <person name="Ouzari H.I."/>
            <person name="Cherid A."/>
            <person name="Youssef N."/>
        </authorList>
    </citation>
    <scope>NUCLEOTIDE SEQUENCE [LARGE SCALE GENOMIC DNA]</scope>
    <source>
        <strain evidence="2 3">18.1</strain>
    </source>
</reference>
<dbReference type="RefSeq" id="WP_023843099.1">
    <property type="nucleotide sequence ID" value="NZ_BAABRG010000004.1"/>
</dbReference>
<feature type="region of interest" description="Disordered" evidence="1">
    <location>
        <begin position="63"/>
        <end position="84"/>
    </location>
</feature>
<proteinExistence type="predicted"/>
<evidence type="ECO:0000313" key="2">
    <source>
        <dbReference type="EMBL" id="RYJ11077.1"/>
    </source>
</evidence>
<dbReference type="AlphaFoldDB" id="A0A482TDU1"/>
<comment type="caution">
    <text evidence="2">The sequence shown here is derived from an EMBL/GenBank/DDBJ whole genome shotgun (WGS) entry which is preliminary data.</text>
</comment>
<dbReference type="EMBL" id="RZIG01000002">
    <property type="protein sequence ID" value="RYJ11077.1"/>
    <property type="molecule type" value="Genomic_DNA"/>
</dbReference>
<feature type="compositionally biased region" description="Low complexity" evidence="1">
    <location>
        <begin position="64"/>
        <end position="84"/>
    </location>
</feature>
<organism evidence="2 3">
    <name type="scientific">Haloarcula hispanica</name>
    <dbReference type="NCBI Taxonomy" id="51589"/>
    <lineage>
        <taxon>Archaea</taxon>
        <taxon>Methanobacteriati</taxon>
        <taxon>Methanobacteriota</taxon>
        <taxon>Stenosarchaea group</taxon>
        <taxon>Halobacteria</taxon>
        <taxon>Halobacteriales</taxon>
        <taxon>Haloarculaceae</taxon>
        <taxon>Haloarcula</taxon>
    </lineage>
</organism>
<evidence type="ECO:0000256" key="1">
    <source>
        <dbReference type="SAM" id="MobiDB-lite"/>
    </source>
</evidence>
<dbReference type="Proteomes" id="UP000293535">
    <property type="component" value="Unassembled WGS sequence"/>
</dbReference>
<protein>
    <submittedName>
        <fullName evidence="2">Uncharacterized protein</fullName>
    </submittedName>
</protein>
<evidence type="ECO:0000313" key="3">
    <source>
        <dbReference type="Proteomes" id="UP000293535"/>
    </source>
</evidence>
<dbReference type="GeneID" id="99237242"/>
<accession>A0A482TDU1</accession>
<sequence length="84" mass="8114">MTRTLLRTVGTLVLALTLFTAAAAAAPAVDGDDGTNAVGPPGGLPDQVPDFVTTIIEAIQEFLAGGSDDSPGSDVSGAATGAGT</sequence>
<gene>
    <name evidence="2" type="ORF">ELS20_14580</name>
</gene>